<reference evidence="4" key="1">
    <citation type="submission" date="2023-06" db="EMBL/GenBank/DDBJ databases">
        <authorList>
            <person name="Zhang S."/>
        </authorList>
    </citation>
    <scope>NUCLEOTIDE SEQUENCE</scope>
    <source>
        <strain evidence="4">SG2303</strain>
    </source>
</reference>
<dbReference type="Gene3D" id="1.10.10.10">
    <property type="entry name" value="Winged helix-like DNA-binding domain superfamily/Winged helix DNA-binding domain"/>
    <property type="match status" value="1"/>
</dbReference>
<proteinExistence type="predicted"/>
<dbReference type="InterPro" id="IPR001867">
    <property type="entry name" value="OmpR/PhoB-type_DNA-bd"/>
</dbReference>
<evidence type="ECO:0000313" key="5">
    <source>
        <dbReference type="Proteomes" id="UP001168540"/>
    </source>
</evidence>
<gene>
    <name evidence="4" type="ORF">QU481_03740</name>
</gene>
<dbReference type="SMART" id="SM00862">
    <property type="entry name" value="Trans_reg_C"/>
    <property type="match status" value="1"/>
</dbReference>
<feature type="domain" description="OmpR/PhoB-type" evidence="3">
    <location>
        <begin position="1"/>
        <end position="63"/>
    </location>
</feature>
<dbReference type="PROSITE" id="PS51755">
    <property type="entry name" value="OMPR_PHOB"/>
    <property type="match status" value="1"/>
</dbReference>
<dbReference type="SUPFAM" id="SSF46894">
    <property type="entry name" value="C-terminal effector domain of the bipartite response regulators"/>
    <property type="match status" value="1"/>
</dbReference>
<evidence type="ECO:0000256" key="2">
    <source>
        <dbReference type="PROSITE-ProRule" id="PRU01091"/>
    </source>
</evidence>
<dbReference type="InterPro" id="IPR036388">
    <property type="entry name" value="WH-like_DNA-bd_sf"/>
</dbReference>
<dbReference type="CDD" id="cd00383">
    <property type="entry name" value="trans_reg_C"/>
    <property type="match status" value="1"/>
</dbReference>
<name>A0ABT7XJN5_9NEIS</name>
<protein>
    <submittedName>
        <fullName evidence="4">Helix-turn-helix domain-containing protein</fullName>
    </submittedName>
</protein>
<organism evidence="4 5">
    <name type="scientific">Crenobacter oryzisoli</name>
    <dbReference type="NCBI Taxonomy" id="3056844"/>
    <lineage>
        <taxon>Bacteria</taxon>
        <taxon>Pseudomonadati</taxon>
        <taxon>Pseudomonadota</taxon>
        <taxon>Betaproteobacteria</taxon>
        <taxon>Neisseriales</taxon>
        <taxon>Neisseriaceae</taxon>
        <taxon>Crenobacter</taxon>
    </lineage>
</organism>
<dbReference type="EMBL" id="JAUEDK010000004">
    <property type="protein sequence ID" value="MDN0074001.1"/>
    <property type="molecule type" value="Genomic_DNA"/>
</dbReference>
<feature type="DNA-binding region" description="OmpR/PhoB-type" evidence="2">
    <location>
        <begin position="1"/>
        <end position="63"/>
    </location>
</feature>
<evidence type="ECO:0000313" key="4">
    <source>
        <dbReference type="EMBL" id="MDN0074001.1"/>
    </source>
</evidence>
<evidence type="ECO:0000256" key="1">
    <source>
        <dbReference type="ARBA" id="ARBA00023125"/>
    </source>
</evidence>
<keyword evidence="1 2" id="KW-0238">DNA-binding</keyword>
<sequence length="64" mass="7211">MARHVGQVVSKAQLSAEGLGRPLERFDRRLDTHVSNLCQKLAPQSGEETCIRTVYRVGYQLIEV</sequence>
<comment type="caution">
    <text evidence="4">The sequence shown here is derived from an EMBL/GenBank/DDBJ whole genome shotgun (WGS) entry which is preliminary data.</text>
</comment>
<evidence type="ECO:0000259" key="3">
    <source>
        <dbReference type="PROSITE" id="PS51755"/>
    </source>
</evidence>
<keyword evidence="5" id="KW-1185">Reference proteome</keyword>
<dbReference type="RefSeq" id="WP_289828579.1">
    <property type="nucleotide sequence ID" value="NZ_JAUEDK010000004.1"/>
</dbReference>
<dbReference type="Proteomes" id="UP001168540">
    <property type="component" value="Unassembled WGS sequence"/>
</dbReference>
<accession>A0ABT7XJN5</accession>
<dbReference type="InterPro" id="IPR016032">
    <property type="entry name" value="Sig_transdc_resp-reg_C-effctor"/>
</dbReference>
<dbReference type="Pfam" id="PF00486">
    <property type="entry name" value="Trans_reg_C"/>
    <property type="match status" value="1"/>
</dbReference>